<comment type="caution">
    <text evidence="2">The sequence shown here is derived from an EMBL/GenBank/DDBJ whole genome shotgun (WGS) entry which is preliminary data.</text>
</comment>
<protein>
    <submittedName>
        <fullName evidence="2">Uncharacterized protein</fullName>
    </submittedName>
</protein>
<reference evidence="2" key="1">
    <citation type="journal article" date="2023" name="Mol. Phylogenet. Evol.">
        <title>Genome-scale phylogeny and comparative genomics of the fungal order Sordariales.</title>
        <authorList>
            <person name="Hensen N."/>
            <person name="Bonometti L."/>
            <person name="Westerberg I."/>
            <person name="Brannstrom I.O."/>
            <person name="Guillou S."/>
            <person name="Cros-Aarteil S."/>
            <person name="Calhoun S."/>
            <person name="Haridas S."/>
            <person name="Kuo A."/>
            <person name="Mondo S."/>
            <person name="Pangilinan J."/>
            <person name="Riley R."/>
            <person name="LaButti K."/>
            <person name="Andreopoulos B."/>
            <person name="Lipzen A."/>
            <person name="Chen C."/>
            <person name="Yan M."/>
            <person name="Daum C."/>
            <person name="Ng V."/>
            <person name="Clum A."/>
            <person name="Steindorff A."/>
            <person name="Ohm R.A."/>
            <person name="Martin F."/>
            <person name="Silar P."/>
            <person name="Natvig D.O."/>
            <person name="Lalanne C."/>
            <person name="Gautier V."/>
            <person name="Ament-Velasquez S.L."/>
            <person name="Kruys A."/>
            <person name="Hutchinson M.I."/>
            <person name="Powell A.J."/>
            <person name="Barry K."/>
            <person name="Miller A.N."/>
            <person name="Grigoriev I.V."/>
            <person name="Debuchy R."/>
            <person name="Gladieux P."/>
            <person name="Hiltunen Thoren M."/>
            <person name="Johannesson H."/>
        </authorList>
    </citation>
    <scope>NUCLEOTIDE SEQUENCE</scope>
    <source>
        <strain evidence="2">CBS 731.68</strain>
    </source>
</reference>
<name>A0AAN6TYP2_9PEZI</name>
<evidence type="ECO:0000256" key="1">
    <source>
        <dbReference type="SAM" id="MobiDB-lite"/>
    </source>
</evidence>
<organism evidence="2 3">
    <name type="scientific">Parathielavia appendiculata</name>
    <dbReference type="NCBI Taxonomy" id="2587402"/>
    <lineage>
        <taxon>Eukaryota</taxon>
        <taxon>Fungi</taxon>
        <taxon>Dikarya</taxon>
        <taxon>Ascomycota</taxon>
        <taxon>Pezizomycotina</taxon>
        <taxon>Sordariomycetes</taxon>
        <taxon>Sordariomycetidae</taxon>
        <taxon>Sordariales</taxon>
        <taxon>Chaetomiaceae</taxon>
        <taxon>Parathielavia</taxon>
    </lineage>
</organism>
<keyword evidence="3" id="KW-1185">Reference proteome</keyword>
<dbReference type="AlphaFoldDB" id="A0AAN6TYP2"/>
<feature type="non-terminal residue" evidence="2">
    <location>
        <position position="1"/>
    </location>
</feature>
<feature type="compositionally biased region" description="Basic and acidic residues" evidence="1">
    <location>
        <begin position="34"/>
        <end position="60"/>
    </location>
</feature>
<accession>A0AAN6TYP2</accession>
<dbReference type="Proteomes" id="UP001302602">
    <property type="component" value="Unassembled WGS sequence"/>
</dbReference>
<dbReference type="EMBL" id="MU853230">
    <property type="protein sequence ID" value="KAK4122725.1"/>
    <property type="molecule type" value="Genomic_DNA"/>
</dbReference>
<reference evidence="2" key="2">
    <citation type="submission" date="2023-05" db="EMBL/GenBank/DDBJ databases">
        <authorList>
            <consortium name="Lawrence Berkeley National Laboratory"/>
            <person name="Steindorff A."/>
            <person name="Hensen N."/>
            <person name="Bonometti L."/>
            <person name="Westerberg I."/>
            <person name="Brannstrom I.O."/>
            <person name="Guillou S."/>
            <person name="Cros-Aarteil S."/>
            <person name="Calhoun S."/>
            <person name="Haridas S."/>
            <person name="Kuo A."/>
            <person name="Mondo S."/>
            <person name="Pangilinan J."/>
            <person name="Riley R."/>
            <person name="Labutti K."/>
            <person name="Andreopoulos B."/>
            <person name="Lipzen A."/>
            <person name="Chen C."/>
            <person name="Yanf M."/>
            <person name="Daum C."/>
            <person name="Ng V."/>
            <person name="Clum A."/>
            <person name="Ohm R."/>
            <person name="Martin F."/>
            <person name="Silar P."/>
            <person name="Natvig D."/>
            <person name="Lalanne C."/>
            <person name="Gautier V."/>
            <person name="Ament-Velasquez S.L."/>
            <person name="Kruys A."/>
            <person name="Hutchinson M.I."/>
            <person name="Powell A.J."/>
            <person name="Barry K."/>
            <person name="Miller A.N."/>
            <person name="Grigoriev I.V."/>
            <person name="Debuchy R."/>
            <person name="Gladieux P."/>
            <person name="Thoren M.H."/>
            <person name="Johannesson H."/>
        </authorList>
    </citation>
    <scope>NUCLEOTIDE SEQUENCE</scope>
    <source>
        <strain evidence="2">CBS 731.68</strain>
    </source>
</reference>
<dbReference type="GeneID" id="87829893"/>
<evidence type="ECO:0000313" key="3">
    <source>
        <dbReference type="Proteomes" id="UP001302602"/>
    </source>
</evidence>
<sequence length="60" mass="6581">MLLPTLPSPRTRGGVFKVARNEPDLLGSAPASDDAPRPRLAGKKEILPKADRDRQFEQAK</sequence>
<gene>
    <name evidence="2" type="ORF">N657DRAFT_646456</name>
</gene>
<proteinExistence type="predicted"/>
<dbReference type="RefSeq" id="XP_062646496.1">
    <property type="nucleotide sequence ID" value="XM_062793124.1"/>
</dbReference>
<feature type="region of interest" description="Disordered" evidence="1">
    <location>
        <begin position="1"/>
        <end position="60"/>
    </location>
</feature>
<evidence type="ECO:0000313" key="2">
    <source>
        <dbReference type="EMBL" id="KAK4122725.1"/>
    </source>
</evidence>